<feature type="binding site" evidence="2">
    <location>
        <begin position="191"/>
        <end position="193"/>
    </location>
    <ligand>
        <name>substrate</name>
    </ligand>
</feature>
<accession>A0A1F5KSI5</accession>
<feature type="binding site" evidence="2">
    <location>
        <position position="20"/>
    </location>
    <ligand>
        <name>Mg(2+)</name>
        <dbReference type="ChEBI" id="CHEBI:18420"/>
    </ligand>
</feature>
<dbReference type="Gene3D" id="3.40.1180.10">
    <property type="entry name" value="Decaprenyl diphosphate synthase-like"/>
    <property type="match status" value="1"/>
</dbReference>
<feature type="binding site" evidence="2">
    <location>
        <position position="25"/>
    </location>
    <ligand>
        <name>substrate</name>
    </ligand>
</feature>
<dbReference type="InterPro" id="IPR036424">
    <property type="entry name" value="UPP_synth-like_sf"/>
</dbReference>
<feature type="active site" description="Proton acceptor" evidence="2">
    <location>
        <position position="68"/>
    </location>
</feature>
<keyword evidence="2" id="KW-0460">Magnesium</keyword>
<protein>
    <recommendedName>
        <fullName evidence="2">Isoprenyl transferase</fullName>
        <ecNumber evidence="2">2.5.1.-</ecNumber>
    </recommendedName>
</protein>
<dbReference type="InterPro" id="IPR001441">
    <property type="entry name" value="UPP_synth-like"/>
</dbReference>
<evidence type="ECO:0000256" key="1">
    <source>
        <dbReference type="ARBA" id="ARBA00022679"/>
    </source>
</evidence>
<dbReference type="SUPFAM" id="SSF64005">
    <property type="entry name" value="Undecaprenyl diphosphate synthase"/>
    <property type="match status" value="1"/>
</dbReference>
<dbReference type="PROSITE" id="PS01066">
    <property type="entry name" value="UPP_SYNTHASE"/>
    <property type="match status" value="1"/>
</dbReference>
<organism evidence="3 4">
    <name type="scientific">Candidatus Daviesbacteria bacterium RIFCSPLOWO2_01_FULL_39_12</name>
    <dbReference type="NCBI Taxonomy" id="1797785"/>
    <lineage>
        <taxon>Bacteria</taxon>
        <taxon>Candidatus Daviesiibacteriota</taxon>
    </lineage>
</organism>
<dbReference type="HAMAP" id="MF_01139">
    <property type="entry name" value="ISPT"/>
    <property type="match status" value="1"/>
</dbReference>
<dbReference type="Pfam" id="PF01255">
    <property type="entry name" value="Prenyltransf"/>
    <property type="match status" value="1"/>
</dbReference>
<dbReference type="CDD" id="cd00475">
    <property type="entry name" value="Cis_IPPS"/>
    <property type="match status" value="1"/>
</dbReference>
<comment type="caution">
    <text evidence="3">The sequence shown here is derived from an EMBL/GenBank/DDBJ whole genome shotgun (WGS) entry which is preliminary data.</text>
</comment>
<proteinExistence type="inferred from homology"/>
<dbReference type="Proteomes" id="UP000178565">
    <property type="component" value="Unassembled WGS sequence"/>
</dbReference>
<dbReference type="STRING" id="1797785.A3B45_01670"/>
<reference evidence="3 4" key="1">
    <citation type="journal article" date="2016" name="Nat. Commun.">
        <title>Thousands of microbial genomes shed light on interconnected biogeochemical processes in an aquifer system.</title>
        <authorList>
            <person name="Anantharaman K."/>
            <person name="Brown C.T."/>
            <person name="Hug L.A."/>
            <person name="Sharon I."/>
            <person name="Castelle C.J."/>
            <person name="Probst A.J."/>
            <person name="Thomas B.C."/>
            <person name="Singh A."/>
            <person name="Wilkins M.J."/>
            <person name="Karaoz U."/>
            <person name="Brodie E.L."/>
            <person name="Williams K.H."/>
            <person name="Hubbard S.S."/>
            <person name="Banfield J.F."/>
        </authorList>
    </citation>
    <scope>NUCLEOTIDE SEQUENCE [LARGE SCALE GENOMIC DNA]</scope>
</reference>
<feature type="binding site" evidence="2">
    <location>
        <position position="37"/>
    </location>
    <ligand>
        <name>substrate</name>
    </ligand>
</feature>
<keyword evidence="2" id="KW-0479">Metal-binding</keyword>
<evidence type="ECO:0000313" key="4">
    <source>
        <dbReference type="Proteomes" id="UP000178565"/>
    </source>
</evidence>
<feature type="binding site" evidence="2">
    <location>
        <position position="204"/>
    </location>
    <ligand>
        <name>Mg(2+)</name>
        <dbReference type="ChEBI" id="CHEBI:18420"/>
    </ligand>
</feature>
<dbReference type="EMBL" id="MFDM01000012">
    <property type="protein sequence ID" value="OGE43785.1"/>
    <property type="molecule type" value="Genomic_DNA"/>
</dbReference>
<evidence type="ECO:0000313" key="3">
    <source>
        <dbReference type="EMBL" id="OGE43785.1"/>
    </source>
</evidence>
<sequence>MKVNRLTNDNIPHHIAIIMDGNRRWARARGLPDIKGHEAGADTLEKIVEEAEKMGVKTITVYALSTENIKERAKREVLGLFNLMRIGYHNKLKKMMQKGVKVTILGELEGLPQTITAVIDQIKKTYIKSEAIKLNIALNYGGKRELLEAIKDVVKAGVNIDKINETIIEKHLYTNGQPDPELVIRTGGRVRLSNFLLWQTAYSELYFTKVLWPDFNEKELKKAIQWYQAQKRNFGK</sequence>
<dbReference type="AlphaFoldDB" id="A0A1F5KSI5"/>
<feature type="binding site" evidence="2">
    <location>
        <begin position="65"/>
        <end position="67"/>
    </location>
    <ligand>
        <name>substrate</name>
    </ligand>
</feature>
<dbReference type="InterPro" id="IPR018520">
    <property type="entry name" value="UPP_synth-like_CS"/>
</dbReference>
<comment type="cofactor">
    <cofactor evidence="2">
        <name>Mg(2+)</name>
        <dbReference type="ChEBI" id="CHEBI:18420"/>
    </cofactor>
    <text evidence="2">Binds 2 magnesium ions per subunit.</text>
</comment>
<comment type="caution">
    <text evidence="2">Lacks conserved residue(s) required for the propagation of feature annotation.</text>
</comment>
<dbReference type="GO" id="GO:0000287">
    <property type="term" value="F:magnesium ion binding"/>
    <property type="evidence" value="ECO:0007669"/>
    <property type="project" value="UniProtKB-UniRule"/>
</dbReference>
<comment type="function">
    <text evidence="2">Catalyzes the condensation of isopentenyl diphosphate (IPP) with allylic pyrophosphates generating different type of terpenoids.</text>
</comment>
<gene>
    <name evidence="3" type="ORF">A3B45_01670</name>
</gene>
<comment type="subunit">
    <text evidence="2">Homodimer.</text>
</comment>
<dbReference type="GO" id="GO:0045547">
    <property type="term" value="F:ditrans,polycis-polyprenyl diphosphate synthase [(2E,6E)-farnesyl diphosphate specific] activity"/>
    <property type="evidence" value="ECO:0007669"/>
    <property type="project" value="TreeGrafter"/>
</dbReference>
<comment type="similarity">
    <text evidence="2">Belongs to the UPP synthase family.</text>
</comment>
<dbReference type="GO" id="GO:0016094">
    <property type="term" value="P:polyprenol biosynthetic process"/>
    <property type="evidence" value="ECO:0007669"/>
    <property type="project" value="TreeGrafter"/>
</dbReference>
<keyword evidence="1 2" id="KW-0808">Transferase</keyword>
<dbReference type="PANTHER" id="PTHR10291">
    <property type="entry name" value="DEHYDRODOLICHYL DIPHOSPHATE SYNTHASE FAMILY MEMBER"/>
    <property type="match status" value="1"/>
</dbReference>
<feature type="binding site" evidence="2">
    <location>
        <position position="72"/>
    </location>
    <ligand>
        <name>substrate</name>
    </ligand>
</feature>
<feature type="binding site" evidence="2">
    <location>
        <position position="185"/>
    </location>
    <ligand>
        <name>substrate</name>
    </ligand>
</feature>
<dbReference type="NCBIfam" id="TIGR00055">
    <property type="entry name" value="uppS"/>
    <property type="match status" value="1"/>
</dbReference>
<feature type="binding site" evidence="2">
    <location>
        <begin position="21"/>
        <end position="24"/>
    </location>
    <ligand>
        <name>substrate</name>
    </ligand>
</feature>
<dbReference type="EC" id="2.5.1.-" evidence="2"/>
<feature type="active site" evidence="2">
    <location>
        <position position="20"/>
    </location>
</feature>
<dbReference type="PANTHER" id="PTHR10291:SF0">
    <property type="entry name" value="DEHYDRODOLICHYL DIPHOSPHATE SYNTHASE 2"/>
    <property type="match status" value="1"/>
</dbReference>
<name>A0A1F5KSI5_9BACT</name>
<evidence type="ECO:0000256" key="2">
    <source>
        <dbReference type="HAMAP-Rule" id="MF_01139"/>
    </source>
</evidence>